<proteinExistence type="predicted"/>
<dbReference type="AlphaFoldDB" id="A0A3D9B950"/>
<gene>
    <name evidence="2" type="ORF">DRF67_01370</name>
</gene>
<comment type="caution">
    <text evidence="2">The sequence shown here is derived from an EMBL/GenBank/DDBJ whole genome shotgun (WGS) entry which is preliminary data.</text>
</comment>
<protein>
    <submittedName>
        <fullName evidence="2">Uncharacterized protein</fullName>
    </submittedName>
</protein>
<evidence type="ECO:0000313" key="2">
    <source>
        <dbReference type="EMBL" id="REC50210.1"/>
    </source>
</evidence>
<dbReference type="Proteomes" id="UP000256257">
    <property type="component" value="Unassembled WGS sequence"/>
</dbReference>
<feature type="transmembrane region" description="Helical" evidence="1">
    <location>
        <begin position="24"/>
        <end position="41"/>
    </location>
</feature>
<sequence length="125" mass="14502">MVIEYVVKHNIILTTKFIIMDTKVKLALALIGTGGIVLWGLSKRRKPQRQRFVAPDGNTYEQDSIYQTYDHKLYQNGKEIHFDVPEDHQKVHSENRSFNSENSFSAKAPVPVKNINYHKKGTRHH</sequence>
<reference evidence="2 3" key="1">
    <citation type="submission" date="2018-06" db="EMBL/GenBank/DDBJ databases">
        <title>Novel Chryseobacterium species.</title>
        <authorList>
            <person name="Newman J."/>
            <person name="Hugo C."/>
            <person name="Oosthuizen L."/>
            <person name="Charimba G."/>
        </authorList>
    </citation>
    <scope>NUCLEOTIDE SEQUENCE [LARGE SCALE GENOMIC DNA]</scope>
    <source>
        <strain evidence="2 3">7_F195</strain>
    </source>
</reference>
<name>A0A3D9B950_9FLAO</name>
<dbReference type="EMBL" id="QNVV01000001">
    <property type="protein sequence ID" value="REC50210.1"/>
    <property type="molecule type" value="Genomic_DNA"/>
</dbReference>
<evidence type="ECO:0000313" key="3">
    <source>
        <dbReference type="Proteomes" id="UP000256257"/>
    </source>
</evidence>
<evidence type="ECO:0000256" key="1">
    <source>
        <dbReference type="SAM" id="Phobius"/>
    </source>
</evidence>
<keyword evidence="3" id="KW-1185">Reference proteome</keyword>
<organism evidence="2 3">
    <name type="scientific">Chryseobacterium pennipullorum</name>
    <dbReference type="NCBI Taxonomy" id="2258963"/>
    <lineage>
        <taxon>Bacteria</taxon>
        <taxon>Pseudomonadati</taxon>
        <taxon>Bacteroidota</taxon>
        <taxon>Flavobacteriia</taxon>
        <taxon>Flavobacteriales</taxon>
        <taxon>Weeksellaceae</taxon>
        <taxon>Chryseobacterium group</taxon>
        <taxon>Chryseobacterium</taxon>
    </lineage>
</organism>
<keyword evidence="1" id="KW-0812">Transmembrane</keyword>
<keyword evidence="1" id="KW-1133">Transmembrane helix</keyword>
<keyword evidence="1" id="KW-0472">Membrane</keyword>
<accession>A0A3D9B950</accession>